<organism evidence="2 3">
    <name type="scientific">Streptomyces cinereospinus</name>
    <dbReference type="NCBI Taxonomy" id="285561"/>
    <lineage>
        <taxon>Bacteria</taxon>
        <taxon>Bacillati</taxon>
        <taxon>Actinomycetota</taxon>
        <taxon>Actinomycetes</taxon>
        <taxon>Kitasatosporales</taxon>
        <taxon>Streptomycetaceae</taxon>
        <taxon>Streptomyces</taxon>
    </lineage>
</organism>
<gene>
    <name evidence="2" type="ORF">ACFF45_29810</name>
</gene>
<comment type="caution">
    <text evidence="2">The sequence shown here is derived from an EMBL/GenBank/DDBJ whole genome shotgun (WGS) entry which is preliminary data.</text>
</comment>
<proteinExistence type="predicted"/>
<dbReference type="RefSeq" id="WP_381349819.1">
    <property type="nucleotide sequence ID" value="NZ_JBHMCY010000079.1"/>
</dbReference>
<dbReference type="EMBL" id="JBHMCY010000079">
    <property type="protein sequence ID" value="MFB9466778.1"/>
    <property type="molecule type" value="Genomic_DNA"/>
</dbReference>
<accession>A0ABV5N922</accession>
<dbReference type="Proteomes" id="UP001589709">
    <property type="component" value="Unassembled WGS sequence"/>
</dbReference>
<evidence type="ECO:0000313" key="3">
    <source>
        <dbReference type="Proteomes" id="UP001589709"/>
    </source>
</evidence>
<reference evidence="2 3" key="1">
    <citation type="submission" date="2024-09" db="EMBL/GenBank/DDBJ databases">
        <authorList>
            <person name="Sun Q."/>
            <person name="Mori K."/>
        </authorList>
    </citation>
    <scope>NUCLEOTIDE SEQUENCE [LARGE SCALE GENOMIC DNA]</scope>
    <source>
        <strain evidence="2 3">JCM 6917</strain>
    </source>
</reference>
<feature type="non-terminal residue" evidence="2">
    <location>
        <position position="79"/>
    </location>
</feature>
<name>A0ABV5N922_9ACTN</name>
<sequence>MTMTQLPRRDSKVEVPRPAPVPTFTQSAVNGHREPAADMGTLAERIRSLMDLAAGRQITIPLVLQCGFVIYPAGSPTAR</sequence>
<evidence type="ECO:0000313" key="2">
    <source>
        <dbReference type="EMBL" id="MFB9466778.1"/>
    </source>
</evidence>
<keyword evidence="3" id="KW-1185">Reference proteome</keyword>
<feature type="region of interest" description="Disordered" evidence="1">
    <location>
        <begin position="1"/>
        <end position="27"/>
    </location>
</feature>
<evidence type="ECO:0000256" key="1">
    <source>
        <dbReference type="SAM" id="MobiDB-lite"/>
    </source>
</evidence>
<protein>
    <submittedName>
        <fullName evidence="2">Uncharacterized protein</fullName>
    </submittedName>
</protein>